<feature type="transmembrane region" description="Helical" evidence="1">
    <location>
        <begin position="79"/>
        <end position="98"/>
    </location>
</feature>
<dbReference type="EMBL" id="JAOYEY010000051">
    <property type="protein sequence ID" value="MCV9888742.1"/>
    <property type="molecule type" value="Genomic_DNA"/>
</dbReference>
<proteinExistence type="predicted"/>
<reference evidence="2 3" key="1">
    <citation type="submission" date="2022-10" db="EMBL/GenBank/DDBJ databases">
        <title>Draft genome assembly of moderately radiation resistant bacterium Metabacillus halosaccharovorans.</title>
        <authorList>
            <person name="Pal S."/>
            <person name="Gopinathan A."/>
        </authorList>
    </citation>
    <scope>NUCLEOTIDE SEQUENCE [LARGE SCALE GENOMIC DNA]</scope>
    <source>
        <strain evidence="2 3">VITHBRA001</strain>
    </source>
</reference>
<name>A0ABT3DNW8_9BACI</name>
<protein>
    <submittedName>
        <fullName evidence="2">YesL family protein</fullName>
    </submittedName>
</protein>
<evidence type="ECO:0000313" key="2">
    <source>
        <dbReference type="EMBL" id="MCV9888742.1"/>
    </source>
</evidence>
<gene>
    <name evidence="2" type="ORF">OIH86_24100</name>
</gene>
<feature type="transmembrane region" description="Helical" evidence="1">
    <location>
        <begin position="176"/>
        <end position="197"/>
    </location>
</feature>
<feature type="transmembrane region" description="Helical" evidence="1">
    <location>
        <begin position="110"/>
        <end position="134"/>
    </location>
</feature>
<keyword evidence="1" id="KW-0812">Transmembrane</keyword>
<evidence type="ECO:0000256" key="1">
    <source>
        <dbReference type="SAM" id="Phobius"/>
    </source>
</evidence>
<organism evidence="2 3">
    <name type="scientific">Metabacillus halosaccharovorans</name>
    <dbReference type="NCBI Taxonomy" id="930124"/>
    <lineage>
        <taxon>Bacteria</taxon>
        <taxon>Bacillati</taxon>
        <taxon>Bacillota</taxon>
        <taxon>Bacilli</taxon>
        <taxon>Bacillales</taxon>
        <taxon>Bacillaceae</taxon>
        <taxon>Metabacillus</taxon>
    </lineage>
</organism>
<accession>A0ABT3DNW8</accession>
<keyword evidence="1" id="KW-0472">Membrane</keyword>
<dbReference type="InterPro" id="IPR006938">
    <property type="entry name" value="DUF624"/>
</dbReference>
<dbReference type="Pfam" id="PF04854">
    <property type="entry name" value="DUF624"/>
    <property type="match status" value="1"/>
</dbReference>
<keyword evidence="1" id="KW-1133">Transmembrane helix</keyword>
<keyword evidence="3" id="KW-1185">Reference proteome</keyword>
<feature type="transmembrane region" description="Helical" evidence="1">
    <location>
        <begin position="20"/>
        <end position="50"/>
    </location>
</feature>
<evidence type="ECO:0000313" key="3">
    <source>
        <dbReference type="Proteomes" id="UP001526147"/>
    </source>
</evidence>
<feature type="transmembrane region" description="Helical" evidence="1">
    <location>
        <begin position="146"/>
        <end position="170"/>
    </location>
</feature>
<comment type="caution">
    <text evidence="2">The sequence shown here is derived from an EMBL/GenBank/DDBJ whole genome shotgun (WGS) entry which is preliminary data.</text>
</comment>
<dbReference type="Proteomes" id="UP001526147">
    <property type="component" value="Unassembled WGS sequence"/>
</dbReference>
<sequence length="216" mass="25157">MDSSSMRGFYKISEWIMNFAYLNILWIAFTLLGLVLFGIFPATVSLFIIVRKWVQGQRDFQITKLFWNSFKKEFLKSNLLGLILVVIGGILYTDFLFVRGNDVHLVQYTYYPLLIIIAIFTLALLYVFPIYVHFETKLMHILKNSVLLMIMSPLITIMMVTFILILYHILRLIPGLTPLFSASLLAYIIMWSSHFVFQKIGRYTNTNNQETSGQLN</sequence>